<evidence type="ECO:0000256" key="8">
    <source>
        <dbReference type="ARBA" id="ARBA00022989"/>
    </source>
</evidence>
<dbReference type="PROSITE" id="PS50109">
    <property type="entry name" value="HIS_KIN"/>
    <property type="match status" value="1"/>
</dbReference>
<evidence type="ECO:0000313" key="14">
    <source>
        <dbReference type="EMBL" id="GHF21855.1"/>
    </source>
</evidence>
<evidence type="ECO:0000256" key="3">
    <source>
        <dbReference type="ARBA" id="ARBA00012438"/>
    </source>
</evidence>
<evidence type="ECO:0000256" key="1">
    <source>
        <dbReference type="ARBA" id="ARBA00000085"/>
    </source>
</evidence>
<evidence type="ECO:0000256" key="5">
    <source>
        <dbReference type="ARBA" id="ARBA00022679"/>
    </source>
</evidence>
<organism evidence="14 15">
    <name type="scientific">Amycolatopsis deserti</name>
    <dbReference type="NCBI Taxonomy" id="185696"/>
    <lineage>
        <taxon>Bacteria</taxon>
        <taxon>Bacillati</taxon>
        <taxon>Actinomycetota</taxon>
        <taxon>Actinomycetes</taxon>
        <taxon>Pseudonocardiales</taxon>
        <taxon>Pseudonocardiaceae</taxon>
        <taxon>Amycolatopsis</taxon>
    </lineage>
</organism>
<evidence type="ECO:0000256" key="4">
    <source>
        <dbReference type="ARBA" id="ARBA00022553"/>
    </source>
</evidence>
<keyword evidence="6 11" id="KW-0812">Transmembrane</keyword>
<dbReference type="SUPFAM" id="SSF55874">
    <property type="entry name" value="ATPase domain of HSP90 chaperone/DNA topoisomerase II/histidine kinase"/>
    <property type="match status" value="1"/>
</dbReference>
<dbReference type="InterPro" id="IPR005467">
    <property type="entry name" value="His_kinase_dom"/>
</dbReference>
<evidence type="ECO:0000256" key="10">
    <source>
        <dbReference type="ARBA" id="ARBA00023136"/>
    </source>
</evidence>
<dbReference type="InterPro" id="IPR003660">
    <property type="entry name" value="HAMP_dom"/>
</dbReference>
<accession>A0ABQ3JGD9</accession>
<dbReference type="EC" id="2.7.13.3" evidence="3"/>
<dbReference type="SUPFAM" id="SSF158472">
    <property type="entry name" value="HAMP domain-like"/>
    <property type="match status" value="1"/>
</dbReference>
<reference evidence="15" key="1">
    <citation type="journal article" date="2019" name="Int. J. Syst. Evol. Microbiol.">
        <title>The Global Catalogue of Microorganisms (GCM) 10K type strain sequencing project: providing services to taxonomists for standard genome sequencing and annotation.</title>
        <authorList>
            <consortium name="The Broad Institute Genomics Platform"/>
            <consortium name="The Broad Institute Genome Sequencing Center for Infectious Disease"/>
            <person name="Wu L."/>
            <person name="Ma J."/>
        </authorList>
    </citation>
    <scope>NUCLEOTIDE SEQUENCE [LARGE SCALE GENOMIC DNA]</scope>
    <source>
        <strain evidence="15">CGMCC 4.7677</strain>
    </source>
</reference>
<dbReference type="PANTHER" id="PTHR45436">
    <property type="entry name" value="SENSOR HISTIDINE KINASE YKOH"/>
    <property type="match status" value="1"/>
</dbReference>
<keyword evidence="8 11" id="KW-1133">Transmembrane helix</keyword>
<keyword evidence="5" id="KW-0808">Transferase</keyword>
<dbReference type="Proteomes" id="UP000605897">
    <property type="component" value="Unassembled WGS sequence"/>
</dbReference>
<keyword evidence="10 11" id="KW-0472">Membrane</keyword>
<dbReference type="CDD" id="cd06225">
    <property type="entry name" value="HAMP"/>
    <property type="match status" value="1"/>
</dbReference>
<evidence type="ECO:0000256" key="11">
    <source>
        <dbReference type="SAM" id="Phobius"/>
    </source>
</evidence>
<dbReference type="InterPro" id="IPR036097">
    <property type="entry name" value="HisK_dim/P_sf"/>
</dbReference>
<keyword evidence="4" id="KW-0597">Phosphoprotein</keyword>
<dbReference type="SMART" id="SM00388">
    <property type="entry name" value="HisKA"/>
    <property type="match status" value="1"/>
</dbReference>
<dbReference type="InterPro" id="IPR050428">
    <property type="entry name" value="TCS_sensor_his_kinase"/>
</dbReference>
<dbReference type="EMBL" id="BNAU01000009">
    <property type="protein sequence ID" value="GHF21855.1"/>
    <property type="molecule type" value="Genomic_DNA"/>
</dbReference>
<comment type="caution">
    <text evidence="14">The sequence shown here is derived from an EMBL/GenBank/DDBJ whole genome shotgun (WGS) entry which is preliminary data.</text>
</comment>
<evidence type="ECO:0000313" key="15">
    <source>
        <dbReference type="Proteomes" id="UP000605897"/>
    </source>
</evidence>
<dbReference type="Gene3D" id="6.10.340.10">
    <property type="match status" value="1"/>
</dbReference>
<dbReference type="SMART" id="SM00304">
    <property type="entry name" value="HAMP"/>
    <property type="match status" value="1"/>
</dbReference>
<dbReference type="InterPro" id="IPR004358">
    <property type="entry name" value="Sig_transdc_His_kin-like_C"/>
</dbReference>
<evidence type="ECO:0000256" key="6">
    <source>
        <dbReference type="ARBA" id="ARBA00022692"/>
    </source>
</evidence>
<dbReference type="Pfam" id="PF02518">
    <property type="entry name" value="HATPase_c"/>
    <property type="match status" value="1"/>
</dbReference>
<protein>
    <recommendedName>
        <fullName evidence="3">histidine kinase</fullName>
        <ecNumber evidence="3">2.7.13.3</ecNumber>
    </recommendedName>
</protein>
<dbReference type="PANTHER" id="PTHR45436:SF16">
    <property type="entry name" value="HISTIDINE KINASE"/>
    <property type="match status" value="1"/>
</dbReference>
<feature type="transmembrane region" description="Helical" evidence="11">
    <location>
        <begin position="79"/>
        <end position="100"/>
    </location>
</feature>
<feature type="transmembrane region" description="Helical" evidence="11">
    <location>
        <begin position="12"/>
        <end position="33"/>
    </location>
</feature>
<comment type="catalytic activity">
    <reaction evidence="1">
        <text>ATP + protein L-histidine = ADP + protein N-phospho-L-histidine.</text>
        <dbReference type="EC" id="2.7.13.3"/>
    </reaction>
</comment>
<keyword evidence="7 14" id="KW-0418">Kinase</keyword>
<dbReference type="InterPro" id="IPR003594">
    <property type="entry name" value="HATPase_dom"/>
</dbReference>
<proteinExistence type="predicted"/>
<feature type="domain" description="HAMP" evidence="13">
    <location>
        <begin position="103"/>
        <end position="156"/>
    </location>
</feature>
<dbReference type="CDD" id="cd00082">
    <property type="entry name" value="HisKA"/>
    <property type="match status" value="1"/>
</dbReference>
<evidence type="ECO:0000259" key="12">
    <source>
        <dbReference type="PROSITE" id="PS50109"/>
    </source>
</evidence>
<dbReference type="RefSeq" id="WP_191248462.1">
    <property type="nucleotide sequence ID" value="NZ_BNAU01000009.1"/>
</dbReference>
<dbReference type="Gene3D" id="1.10.287.130">
    <property type="match status" value="1"/>
</dbReference>
<evidence type="ECO:0000256" key="2">
    <source>
        <dbReference type="ARBA" id="ARBA00004236"/>
    </source>
</evidence>
<feature type="domain" description="Histidine kinase" evidence="12">
    <location>
        <begin position="164"/>
        <end position="371"/>
    </location>
</feature>
<comment type="subcellular location">
    <subcellularLocation>
        <location evidence="2">Cell membrane</location>
    </subcellularLocation>
</comment>
<dbReference type="Pfam" id="PF00672">
    <property type="entry name" value="HAMP"/>
    <property type="match status" value="1"/>
</dbReference>
<evidence type="ECO:0000256" key="9">
    <source>
        <dbReference type="ARBA" id="ARBA00023012"/>
    </source>
</evidence>
<gene>
    <name evidence="14" type="ORF">GCM10017786_64970</name>
</gene>
<dbReference type="InterPro" id="IPR003661">
    <property type="entry name" value="HisK_dim/P_dom"/>
</dbReference>
<sequence length="371" mass="39642">MRNLSLRTRFSLMFGALFLLAGAILLLVNYVLVARYLPEASAFASSENTPPAGSAPLHVKGPDLTQSISDYRDSAVRTLIVVSGFALLLTGALAVLLGWLMAGRVLQPVHAITATARRLEAGNLDRRINLDGPPGELKELADTFDSMLDRLAASFDSQRRFVANASHELRTPLAVQRTLVDVAMAEEDASPDLRRLGRHLLVTNERSERIIEGLLVLARSDQGLAGSAPVRLDEVAEHVLDSMSGLADSRGVTLHRSLRPKTVLGEQVLLERLVTNLVHNAILYNEPGGSVRTEVDGALVVENTGPPVPAEALPGLFEPFRRLTGDRTSHANGAGLGLSIVRSIATAHDGSVRAEPGPAGGLRVTVDLPEA</sequence>
<dbReference type="InterPro" id="IPR036890">
    <property type="entry name" value="HATPase_C_sf"/>
</dbReference>
<dbReference type="PRINTS" id="PR00344">
    <property type="entry name" value="BCTRLSENSOR"/>
</dbReference>
<dbReference type="PROSITE" id="PS50885">
    <property type="entry name" value="HAMP"/>
    <property type="match status" value="1"/>
</dbReference>
<dbReference type="GO" id="GO:0016301">
    <property type="term" value="F:kinase activity"/>
    <property type="evidence" value="ECO:0007669"/>
    <property type="project" value="UniProtKB-KW"/>
</dbReference>
<dbReference type="Pfam" id="PF00512">
    <property type="entry name" value="HisKA"/>
    <property type="match status" value="1"/>
</dbReference>
<dbReference type="SUPFAM" id="SSF47384">
    <property type="entry name" value="Homodimeric domain of signal transducing histidine kinase"/>
    <property type="match status" value="1"/>
</dbReference>
<keyword evidence="9" id="KW-0902">Two-component regulatory system</keyword>
<evidence type="ECO:0000259" key="13">
    <source>
        <dbReference type="PROSITE" id="PS50885"/>
    </source>
</evidence>
<name>A0ABQ3JGD9_9PSEU</name>
<dbReference type="Gene3D" id="3.30.565.10">
    <property type="entry name" value="Histidine kinase-like ATPase, C-terminal domain"/>
    <property type="match status" value="1"/>
</dbReference>
<dbReference type="SMART" id="SM00387">
    <property type="entry name" value="HATPase_c"/>
    <property type="match status" value="1"/>
</dbReference>
<keyword evidence="15" id="KW-1185">Reference proteome</keyword>
<evidence type="ECO:0000256" key="7">
    <source>
        <dbReference type="ARBA" id="ARBA00022777"/>
    </source>
</evidence>